<keyword evidence="3" id="KW-1185">Reference proteome</keyword>
<dbReference type="AlphaFoldDB" id="A0A0C1LXY0"/>
<reference evidence="2 4" key="2">
    <citation type="submission" date="2019-10" db="EMBL/GenBank/DDBJ databases">
        <title>Genome sequencing of Lactobacillus fructivorans.</title>
        <authorList>
            <person name="Kim K."/>
        </authorList>
    </citation>
    <scope>NUCLEOTIDE SEQUENCE [LARGE SCALE GENOMIC DNA]</scope>
    <source>
        <strain evidence="2 4">LF543</strain>
    </source>
</reference>
<dbReference type="PATRIC" id="fig|1614.7.peg.897"/>
<dbReference type="Proteomes" id="UP000327194">
    <property type="component" value="Chromosome"/>
</dbReference>
<organism evidence="1 3">
    <name type="scientific">Fructilactobacillus fructivorans</name>
    <dbReference type="NCBI Taxonomy" id="1614"/>
    <lineage>
        <taxon>Bacteria</taxon>
        <taxon>Bacillati</taxon>
        <taxon>Bacillota</taxon>
        <taxon>Bacilli</taxon>
        <taxon>Lactobacillales</taxon>
        <taxon>Lactobacillaceae</taxon>
        <taxon>Fructilactobacillus</taxon>
    </lineage>
</organism>
<accession>A0A0C1LXY0</accession>
<name>A0A0C1LXY0_9LACO</name>
<dbReference type="OrthoDB" id="2167041at2"/>
<dbReference type="EMBL" id="CP045562">
    <property type="protein sequence ID" value="QFX93006.1"/>
    <property type="molecule type" value="Genomic_DNA"/>
</dbReference>
<protein>
    <submittedName>
        <fullName evidence="2">DUF2508 family protein</fullName>
    </submittedName>
</protein>
<proteinExistence type="predicted"/>
<evidence type="ECO:0000313" key="3">
    <source>
        <dbReference type="Proteomes" id="UP000031397"/>
    </source>
</evidence>
<dbReference type="Pfam" id="PF10704">
    <property type="entry name" value="DUF2508"/>
    <property type="match status" value="1"/>
</dbReference>
<evidence type="ECO:0000313" key="2">
    <source>
        <dbReference type="EMBL" id="QFX93006.1"/>
    </source>
</evidence>
<sequence length="81" mass="9882">MFSLFRYSSMKQNYDDQLLDTINFLKNDWDQAVQTEQAVSETDNHLFAQTMLTKQKYMFMYRQARKRNIKNDRIQPSVYEN</sequence>
<dbReference type="RefSeq" id="WP_039144534.1">
    <property type="nucleotide sequence ID" value="NZ_AZDS01000003.1"/>
</dbReference>
<dbReference type="KEGG" id="lfv:LF543_05370"/>
<reference evidence="1 3" key="1">
    <citation type="submission" date="2014-06" db="EMBL/GenBank/DDBJ databases">
        <title>Functional and comparative genomic analyses of the Drosophila gut microbiota identify candidate symbiosis factors.</title>
        <authorList>
            <person name="Newell P.D."/>
            <person name="Chaston J.M."/>
            <person name="Douglas A.E."/>
        </authorList>
    </citation>
    <scope>NUCLEOTIDE SEQUENCE [LARGE SCALE GENOMIC DNA]</scope>
    <source>
        <strain evidence="1 3">DmCS_002</strain>
    </source>
</reference>
<evidence type="ECO:0000313" key="1">
    <source>
        <dbReference type="EMBL" id="KID41700.1"/>
    </source>
</evidence>
<dbReference type="EMBL" id="JOJZ01000019">
    <property type="protein sequence ID" value="KID41700.1"/>
    <property type="molecule type" value="Genomic_DNA"/>
</dbReference>
<dbReference type="Proteomes" id="UP000031397">
    <property type="component" value="Unassembled WGS sequence"/>
</dbReference>
<gene>
    <name evidence="2" type="ORF">LF543_05370</name>
    <name evidence="1" type="ORF">LfDm3_0942</name>
</gene>
<evidence type="ECO:0000313" key="4">
    <source>
        <dbReference type="Proteomes" id="UP000327194"/>
    </source>
</evidence>
<dbReference type="InterPro" id="IPR019644">
    <property type="entry name" value="DUF2508"/>
</dbReference>